<reference evidence="2 3" key="1">
    <citation type="submission" date="2021-06" db="EMBL/GenBank/DDBJ databases">
        <authorList>
            <person name="Kallberg Y."/>
            <person name="Tangrot J."/>
            <person name="Rosling A."/>
        </authorList>
    </citation>
    <scope>NUCLEOTIDE SEQUENCE [LARGE SCALE GENOMIC DNA]</scope>
    <source>
        <strain evidence="2 3">120-4 pot B 10/14</strain>
    </source>
</reference>
<name>A0ABN7VUR1_GIGMA</name>
<evidence type="ECO:0000313" key="3">
    <source>
        <dbReference type="Proteomes" id="UP000789901"/>
    </source>
</evidence>
<keyword evidence="3" id="KW-1185">Reference proteome</keyword>
<organism evidence="2 3">
    <name type="scientific">Gigaspora margarita</name>
    <dbReference type="NCBI Taxonomy" id="4874"/>
    <lineage>
        <taxon>Eukaryota</taxon>
        <taxon>Fungi</taxon>
        <taxon>Fungi incertae sedis</taxon>
        <taxon>Mucoromycota</taxon>
        <taxon>Glomeromycotina</taxon>
        <taxon>Glomeromycetes</taxon>
        <taxon>Diversisporales</taxon>
        <taxon>Gigasporaceae</taxon>
        <taxon>Gigaspora</taxon>
    </lineage>
</organism>
<evidence type="ECO:0000313" key="2">
    <source>
        <dbReference type="EMBL" id="CAG8799508.1"/>
    </source>
</evidence>
<gene>
    <name evidence="2" type="ORF">GMARGA_LOCUS22802</name>
</gene>
<dbReference type="Proteomes" id="UP000789901">
    <property type="component" value="Unassembled WGS sequence"/>
</dbReference>
<evidence type="ECO:0000256" key="1">
    <source>
        <dbReference type="SAM" id="Coils"/>
    </source>
</evidence>
<dbReference type="EMBL" id="CAJVQB010022401">
    <property type="protein sequence ID" value="CAG8799508.1"/>
    <property type="molecule type" value="Genomic_DNA"/>
</dbReference>
<feature type="coiled-coil region" evidence="1">
    <location>
        <begin position="27"/>
        <end position="98"/>
    </location>
</feature>
<proteinExistence type="predicted"/>
<accession>A0ABN7VUR1</accession>
<comment type="caution">
    <text evidence="2">The sequence shown here is derived from an EMBL/GenBank/DDBJ whole genome shotgun (WGS) entry which is preliminary data.</text>
</comment>
<keyword evidence="1" id="KW-0175">Coiled coil</keyword>
<protein>
    <submittedName>
        <fullName evidence="2">44643_t:CDS:1</fullName>
    </submittedName>
</protein>
<sequence>MEYFVPLVPTLLTLAKEIYQWLQSNNKNKKKKEWHELETKINDLEKTLEDLRDYRGHSFSIKKTLNECSEILKENKKIENFNTKLDNVQKKLKGIILEGRKFSHPQQPVYNITYNYNLTIQSSPYQPHQPPMHPQQQLLYQQTMQRHQLPYNPTMQPHQLPYQYTQMVQPPSYPPIMPSLPYQPTMQPHQLHIPKWSSHRHIHQ</sequence>